<accession>A0A8J4RGM5</accession>
<protein>
    <submittedName>
        <fullName evidence="1">Uncharacterized protein</fullName>
    </submittedName>
</protein>
<dbReference type="Proteomes" id="UP000737018">
    <property type="component" value="Unassembled WGS sequence"/>
</dbReference>
<comment type="caution">
    <text evidence="1">The sequence shown here is derived from an EMBL/GenBank/DDBJ whole genome shotgun (WGS) entry which is preliminary data.</text>
</comment>
<dbReference type="OrthoDB" id="1607207at2759"/>
<evidence type="ECO:0000313" key="2">
    <source>
        <dbReference type="Proteomes" id="UP000737018"/>
    </source>
</evidence>
<name>A0A8J4RGM5_9ROSI</name>
<dbReference type="InterPro" id="IPR004158">
    <property type="entry name" value="DUF247_pln"/>
</dbReference>
<sequence length="131" mass="15360">MGQPALQNEIFLEADLLQEMIEHQSRSQEINGHRADWIITELESFLNDQGYPIKEQQKSVRIVTCPKVPPMLRKGKRSKEYFDPRIFSFGPYHHGKPELQEGETLKTKLMLEFIKESGKSVLDIHSKFWNF</sequence>
<organism evidence="1 2">
    <name type="scientific">Castanea mollissima</name>
    <name type="common">Chinese chestnut</name>
    <dbReference type="NCBI Taxonomy" id="60419"/>
    <lineage>
        <taxon>Eukaryota</taxon>
        <taxon>Viridiplantae</taxon>
        <taxon>Streptophyta</taxon>
        <taxon>Embryophyta</taxon>
        <taxon>Tracheophyta</taxon>
        <taxon>Spermatophyta</taxon>
        <taxon>Magnoliopsida</taxon>
        <taxon>eudicotyledons</taxon>
        <taxon>Gunneridae</taxon>
        <taxon>Pentapetalae</taxon>
        <taxon>rosids</taxon>
        <taxon>fabids</taxon>
        <taxon>Fagales</taxon>
        <taxon>Fagaceae</taxon>
        <taxon>Castanea</taxon>
    </lineage>
</organism>
<proteinExistence type="predicted"/>
<evidence type="ECO:0000313" key="1">
    <source>
        <dbReference type="EMBL" id="KAF3972876.1"/>
    </source>
</evidence>
<dbReference type="EMBL" id="JRKL02000297">
    <property type="protein sequence ID" value="KAF3972876.1"/>
    <property type="molecule type" value="Genomic_DNA"/>
</dbReference>
<dbReference type="Pfam" id="PF03140">
    <property type="entry name" value="DUF247"/>
    <property type="match status" value="1"/>
</dbReference>
<dbReference type="AlphaFoldDB" id="A0A8J4RGM5"/>
<gene>
    <name evidence="1" type="ORF">CMV_003663</name>
</gene>
<keyword evidence="2" id="KW-1185">Reference proteome</keyword>
<reference evidence="1" key="1">
    <citation type="submission" date="2020-03" db="EMBL/GenBank/DDBJ databases">
        <title>Castanea mollissima Vanexum genome sequencing.</title>
        <authorList>
            <person name="Staton M."/>
        </authorList>
    </citation>
    <scope>NUCLEOTIDE SEQUENCE</scope>
    <source>
        <tissue evidence="1">Leaf</tissue>
    </source>
</reference>